<dbReference type="AlphaFoldDB" id="X6M2J1"/>
<reference evidence="2 3" key="1">
    <citation type="journal article" date="2013" name="Curr. Biol.">
        <title>The Genome of the Foraminiferan Reticulomyxa filosa.</title>
        <authorList>
            <person name="Glockner G."/>
            <person name="Hulsmann N."/>
            <person name="Schleicher M."/>
            <person name="Noegel A.A."/>
            <person name="Eichinger L."/>
            <person name="Gallinger C."/>
            <person name="Pawlowski J."/>
            <person name="Sierra R."/>
            <person name="Euteneuer U."/>
            <person name="Pillet L."/>
            <person name="Moustafa A."/>
            <person name="Platzer M."/>
            <person name="Groth M."/>
            <person name="Szafranski K."/>
            <person name="Schliwa M."/>
        </authorList>
    </citation>
    <scope>NUCLEOTIDE SEQUENCE [LARGE SCALE GENOMIC DNA]</scope>
</reference>
<sequence>MIKNDTYEFESDFAKTFVNALDIIKDMTSEFHCYPYQQSLASNIEYLSKDITMTRIMMSFLSNLSFRLMEFAPATNPKGKSLFKTVKIYVTEYVGILKNLRDSITDCNKNSKNMFSFQSPVESFNNSVEMLKIFYNKRKPFLIKMRNNYNEKYKMMSNFLLPANISGILENLETSEKKYFEMQSEYTKKEEEMNKEIETKKDIFDEIIYKLNEEIDKLQKNLEELQNQNQERWQWQTIKLMLNILNKGKKVYKSNYKYWQMKYKMNTKMKNQQLKMQLLNLNKQKEKDNNNYKTIWILVKRNHDNITSLKKKLLQYERK</sequence>
<gene>
    <name evidence="2" type="ORF">RFI_29280</name>
</gene>
<dbReference type="EMBL" id="ASPP01025345">
    <property type="protein sequence ID" value="ETO08109.1"/>
    <property type="molecule type" value="Genomic_DNA"/>
</dbReference>
<evidence type="ECO:0000313" key="3">
    <source>
        <dbReference type="Proteomes" id="UP000023152"/>
    </source>
</evidence>
<keyword evidence="3" id="KW-1185">Reference proteome</keyword>
<name>X6M2J1_RETFI</name>
<dbReference type="Proteomes" id="UP000023152">
    <property type="component" value="Unassembled WGS sequence"/>
</dbReference>
<organism evidence="2 3">
    <name type="scientific">Reticulomyxa filosa</name>
    <dbReference type="NCBI Taxonomy" id="46433"/>
    <lineage>
        <taxon>Eukaryota</taxon>
        <taxon>Sar</taxon>
        <taxon>Rhizaria</taxon>
        <taxon>Retaria</taxon>
        <taxon>Foraminifera</taxon>
        <taxon>Monothalamids</taxon>
        <taxon>Reticulomyxidae</taxon>
        <taxon>Reticulomyxa</taxon>
    </lineage>
</organism>
<evidence type="ECO:0000313" key="2">
    <source>
        <dbReference type="EMBL" id="ETO08109.1"/>
    </source>
</evidence>
<feature type="coiled-coil region" evidence="1">
    <location>
        <begin position="172"/>
        <end position="231"/>
    </location>
</feature>
<feature type="coiled-coil region" evidence="1">
    <location>
        <begin position="264"/>
        <end position="291"/>
    </location>
</feature>
<protein>
    <submittedName>
        <fullName evidence="2">Nuclease sbcCD subunit C</fullName>
    </submittedName>
</protein>
<proteinExistence type="predicted"/>
<accession>X6M2J1</accession>
<keyword evidence="1" id="KW-0175">Coiled coil</keyword>
<comment type="caution">
    <text evidence="2">The sequence shown here is derived from an EMBL/GenBank/DDBJ whole genome shotgun (WGS) entry which is preliminary data.</text>
</comment>
<evidence type="ECO:0000256" key="1">
    <source>
        <dbReference type="SAM" id="Coils"/>
    </source>
</evidence>